<evidence type="ECO:0000313" key="1">
    <source>
        <dbReference type="EMBL" id="AAS48540.1"/>
    </source>
</evidence>
<protein>
    <submittedName>
        <fullName evidence="1">Metallothionein-like protein 1</fullName>
    </submittedName>
</protein>
<name>Q6QHI4_LEPMC</name>
<accession>Q6QHI4</accession>
<reference evidence="1" key="1">
    <citation type="submission" date="2004-02" db="EMBL/GenBank/DDBJ databases">
        <title>Metallothionein-like protein 1 of Leptosphaeria maculans.</title>
        <authorList>
            <person name="Gardiner D.M."/>
            <person name="Howlett B.J."/>
        </authorList>
    </citation>
    <scope>NUCLEOTIDE SEQUENCE</scope>
</reference>
<dbReference type="EMBL" id="AY541064">
    <property type="protein sequence ID" value="AAS48540.1"/>
    <property type="molecule type" value="Genomic_DNA"/>
</dbReference>
<proteinExistence type="predicted"/>
<organism evidence="1">
    <name type="scientific">Leptosphaeria maculans</name>
    <name type="common">Blackleg fungus</name>
    <name type="synonym">Phoma lingam</name>
    <dbReference type="NCBI Taxonomy" id="5022"/>
    <lineage>
        <taxon>Eukaryota</taxon>
        <taxon>Fungi</taxon>
        <taxon>Dikarya</taxon>
        <taxon>Ascomycota</taxon>
        <taxon>Pezizomycotina</taxon>
        <taxon>Dothideomycetes</taxon>
        <taxon>Pleosporomycetidae</taxon>
        <taxon>Pleosporales</taxon>
        <taxon>Pleosporineae</taxon>
        <taxon>Leptosphaeriaceae</taxon>
        <taxon>Plenodomus</taxon>
        <taxon>Plenodomus lingam/Leptosphaeria maculans species complex</taxon>
    </lineage>
</organism>
<dbReference type="AlphaFoldDB" id="Q6QHI4"/>
<sequence>MSPCNCASCKCAGDCTSCNCGDCSH</sequence>
<gene>
    <name evidence="1" type="primary">MTl-1</name>
</gene>